<feature type="coiled-coil region" evidence="1">
    <location>
        <begin position="599"/>
        <end position="626"/>
    </location>
</feature>
<sequence>MTWSPTDSDWPSDSDETIPLPQHKQRLRQRHGDNQTPRDRPSRPAIRLVPISKTTMAATNETDPNWEFYCRQWKEGAHHRVGKATVLTHAKPKKLEKLKSYKEQFFCSDWKRIEWFDAPGLKRPRGGIDYKFIQDVVTPSAAKVPSEALFSFDIVHLEDKKKKPKTLRQTIIVIEEGARRDALKFYRDVRETWLKHPFTVRDKGVTCPGKPPVEPHVLAKPDTSPAPIEIEGSFSREAPTLVTDFVVPPGGGLIVAAEEEHGIQMWTGSNASYTMQYAEAGAGSVGALDHALYVDEHVVGVGYASGRIQVFRMESASLTPFLSFEMGDLSDGVTITHLRMSSSPHILFAAAGNKLGCFSIDSGEQVAIVETPSVITALDVAPSSSGGTIAVVGMSGAGGAAASVLLYDSATMANGSPSLAMAGHTDVSIHDSVVYSARNAMVFSVAADGKVLGWSMDSAAPAAEASPAGGAALKWLAVASEASVAAVVTADGSAMHLLRTPTLETIASFELANLPATAPQFVKGSTLVYSDGSKVLITDASHSLPFAMIETEAPVAKVIYVPATAQLTILGADGFVRLVTKLQMRVEASHGSGALARENAKNIEKLEVYQAELAEYTAKVQAFEQATAAGNP</sequence>
<dbReference type="InterPro" id="IPR015943">
    <property type="entry name" value="WD40/YVTN_repeat-like_dom_sf"/>
</dbReference>
<accession>A0A0L0DNR5</accession>
<dbReference type="Proteomes" id="UP000054408">
    <property type="component" value="Unassembled WGS sequence"/>
</dbReference>
<organism evidence="3 4">
    <name type="scientific">Thecamonas trahens ATCC 50062</name>
    <dbReference type="NCBI Taxonomy" id="461836"/>
    <lineage>
        <taxon>Eukaryota</taxon>
        <taxon>Apusozoa</taxon>
        <taxon>Apusomonadida</taxon>
        <taxon>Apusomonadidae</taxon>
        <taxon>Thecamonas</taxon>
    </lineage>
</organism>
<dbReference type="GeneID" id="25561105"/>
<proteinExistence type="predicted"/>
<dbReference type="EMBL" id="GL349437">
    <property type="protein sequence ID" value="KNC53641.1"/>
    <property type="molecule type" value="Genomic_DNA"/>
</dbReference>
<dbReference type="Gene3D" id="2.130.10.10">
    <property type="entry name" value="YVTN repeat-like/Quinoprotein amine dehydrogenase"/>
    <property type="match status" value="1"/>
</dbReference>
<evidence type="ECO:0000313" key="4">
    <source>
        <dbReference type="Proteomes" id="UP000054408"/>
    </source>
</evidence>
<dbReference type="AlphaFoldDB" id="A0A0L0DNR5"/>
<dbReference type="SUPFAM" id="SSF50998">
    <property type="entry name" value="Quinoprotein alcohol dehydrogenase-like"/>
    <property type="match status" value="1"/>
</dbReference>
<reference evidence="3 4" key="1">
    <citation type="submission" date="2010-05" db="EMBL/GenBank/DDBJ databases">
        <title>The Genome Sequence of Thecamonas trahens ATCC 50062.</title>
        <authorList>
            <consortium name="The Broad Institute Genome Sequencing Platform"/>
            <person name="Russ C."/>
            <person name="Cuomo C."/>
            <person name="Shea T."/>
            <person name="Young S.K."/>
            <person name="Zeng Q."/>
            <person name="Koehrsen M."/>
            <person name="Haas B."/>
            <person name="Borodovsky M."/>
            <person name="Guigo R."/>
            <person name="Alvarado L."/>
            <person name="Berlin A."/>
            <person name="Bochicchio J."/>
            <person name="Borenstein D."/>
            <person name="Chapman S."/>
            <person name="Chen Z."/>
            <person name="Freedman E."/>
            <person name="Gellesch M."/>
            <person name="Goldberg J."/>
            <person name="Griggs A."/>
            <person name="Gujja S."/>
            <person name="Heilman E."/>
            <person name="Heiman D."/>
            <person name="Hepburn T."/>
            <person name="Howarth C."/>
            <person name="Jen D."/>
            <person name="Larson L."/>
            <person name="Mehta T."/>
            <person name="Park D."/>
            <person name="Pearson M."/>
            <person name="Roberts A."/>
            <person name="Saif S."/>
            <person name="Shenoy N."/>
            <person name="Sisk P."/>
            <person name="Stolte C."/>
            <person name="Sykes S."/>
            <person name="Thomson T."/>
            <person name="Walk T."/>
            <person name="White J."/>
            <person name="Yandava C."/>
            <person name="Burger G."/>
            <person name="Gray M.W."/>
            <person name="Holland P.W.H."/>
            <person name="King N."/>
            <person name="Lang F.B.F."/>
            <person name="Roger A.J."/>
            <person name="Ruiz-Trillo I."/>
            <person name="Lander E."/>
            <person name="Nusbaum C."/>
        </authorList>
    </citation>
    <scope>NUCLEOTIDE SEQUENCE [LARGE SCALE GENOMIC DNA]</scope>
    <source>
        <strain evidence="3 4">ATCC 50062</strain>
    </source>
</reference>
<keyword evidence="1" id="KW-0175">Coiled coil</keyword>
<dbReference type="RefSeq" id="XP_013761958.1">
    <property type="nucleotide sequence ID" value="XM_013906504.1"/>
</dbReference>
<keyword evidence="4" id="KW-1185">Reference proteome</keyword>
<feature type="compositionally biased region" description="Basic and acidic residues" evidence="2">
    <location>
        <begin position="30"/>
        <end position="42"/>
    </location>
</feature>
<feature type="region of interest" description="Disordered" evidence="2">
    <location>
        <begin position="1"/>
        <end position="45"/>
    </location>
</feature>
<evidence type="ECO:0000313" key="3">
    <source>
        <dbReference type="EMBL" id="KNC53641.1"/>
    </source>
</evidence>
<name>A0A0L0DNR5_THETB</name>
<protein>
    <submittedName>
        <fullName evidence="3">Uncharacterized protein</fullName>
    </submittedName>
</protein>
<gene>
    <name evidence="3" type="ORF">AMSG_01351</name>
</gene>
<dbReference type="InterPro" id="IPR011047">
    <property type="entry name" value="Quinoprotein_ADH-like_sf"/>
</dbReference>
<evidence type="ECO:0000256" key="1">
    <source>
        <dbReference type="SAM" id="Coils"/>
    </source>
</evidence>
<evidence type="ECO:0000256" key="2">
    <source>
        <dbReference type="SAM" id="MobiDB-lite"/>
    </source>
</evidence>